<keyword evidence="1" id="KW-0812">Transmembrane</keyword>
<keyword evidence="1" id="KW-0472">Membrane</keyword>
<dbReference type="InterPro" id="IPR034804">
    <property type="entry name" value="SQR/QFR_C/D"/>
</dbReference>
<gene>
    <name evidence="2" type="ORF">GCM10008106_15730</name>
</gene>
<dbReference type="GO" id="GO:0016020">
    <property type="term" value="C:membrane"/>
    <property type="evidence" value="ECO:0007669"/>
    <property type="project" value="InterPro"/>
</dbReference>
<name>A0A8J3CYM1_9BACT</name>
<organism evidence="2 3">
    <name type="scientific">Mongoliitalea lutea</name>
    <dbReference type="NCBI Taxonomy" id="849756"/>
    <lineage>
        <taxon>Bacteria</taxon>
        <taxon>Pseudomonadati</taxon>
        <taxon>Bacteroidota</taxon>
        <taxon>Cytophagia</taxon>
        <taxon>Cytophagales</taxon>
        <taxon>Cyclobacteriaceae</taxon>
        <taxon>Mongoliitalea</taxon>
    </lineage>
</organism>
<dbReference type="AlphaFoldDB" id="A0A8J3CYM1"/>
<dbReference type="RefSeq" id="WP_189580368.1">
    <property type="nucleotide sequence ID" value="NZ_BMYF01000008.1"/>
</dbReference>
<dbReference type="NCBIfam" id="TIGR02046">
    <property type="entry name" value="sdhC_b558_fam"/>
    <property type="match status" value="1"/>
</dbReference>
<dbReference type="SUPFAM" id="SSF81343">
    <property type="entry name" value="Fumarate reductase respiratory complex transmembrane subunits"/>
    <property type="match status" value="1"/>
</dbReference>
<feature type="transmembrane region" description="Helical" evidence="1">
    <location>
        <begin position="110"/>
        <end position="130"/>
    </location>
</feature>
<dbReference type="EMBL" id="BMYF01000008">
    <property type="protein sequence ID" value="GHB35191.1"/>
    <property type="molecule type" value="Genomic_DNA"/>
</dbReference>
<proteinExistence type="predicted"/>
<evidence type="ECO:0000313" key="2">
    <source>
        <dbReference type="EMBL" id="GHB35191.1"/>
    </source>
</evidence>
<dbReference type="Gene3D" id="1.20.1300.10">
    <property type="entry name" value="Fumarate reductase/succinate dehydrogenase, transmembrane subunit"/>
    <property type="match status" value="1"/>
</dbReference>
<dbReference type="CDD" id="cd03498">
    <property type="entry name" value="SQR_TypeB_2_TM"/>
    <property type="match status" value="1"/>
</dbReference>
<dbReference type="InterPro" id="IPR011138">
    <property type="entry name" value="Cytochrome_b-558"/>
</dbReference>
<evidence type="ECO:0000313" key="3">
    <source>
        <dbReference type="Proteomes" id="UP000642809"/>
    </source>
</evidence>
<reference evidence="2" key="2">
    <citation type="submission" date="2020-09" db="EMBL/GenBank/DDBJ databases">
        <authorList>
            <person name="Sun Q."/>
            <person name="Kim S."/>
        </authorList>
    </citation>
    <scope>NUCLEOTIDE SEQUENCE</scope>
    <source>
        <strain evidence="2">KCTC 23224</strain>
    </source>
</reference>
<feature type="transmembrane region" description="Helical" evidence="1">
    <location>
        <begin position="150"/>
        <end position="178"/>
    </location>
</feature>
<dbReference type="Proteomes" id="UP000642809">
    <property type="component" value="Unassembled WGS sequence"/>
</dbReference>
<sequence length="228" mass="25056">MSWVSKTLSSTLGRKLLMALTGLFLILFLVVHLAGNLQLLLPDGGDSFNVYAHTMANNPFIKVVSIGNFAFILLHVIYSIVLTQHNKKSRPVAYAMSNEGKSSTWASRNMGILGTVILIFLVVHLKGFWYEAKFGTLPTTMIDGESFSDIYAIVAAAYANIWYVLIYVVSMGFLAFHLSHGFASAFQTLGLNHVKYSPLIQKVGAGFSILIPALFALIPIVMYIQSLS</sequence>
<feature type="transmembrane region" description="Helical" evidence="1">
    <location>
        <begin position="16"/>
        <end position="40"/>
    </location>
</feature>
<evidence type="ECO:0000256" key="1">
    <source>
        <dbReference type="SAM" id="Phobius"/>
    </source>
</evidence>
<feature type="transmembrane region" description="Helical" evidence="1">
    <location>
        <begin position="199"/>
        <end position="224"/>
    </location>
</feature>
<accession>A0A8J3CYM1</accession>
<feature type="transmembrane region" description="Helical" evidence="1">
    <location>
        <begin position="60"/>
        <end position="81"/>
    </location>
</feature>
<comment type="caution">
    <text evidence="2">The sequence shown here is derived from an EMBL/GenBank/DDBJ whole genome shotgun (WGS) entry which is preliminary data.</text>
</comment>
<keyword evidence="3" id="KW-1185">Reference proteome</keyword>
<reference evidence="2" key="1">
    <citation type="journal article" date="2014" name="Int. J. Syst. Evol. Microbiol.">
        <title>Complete genome sequence of Corynebacterium casei LMG S-19264T (=DSM 44701T), isolated from a smear-ripened cheese.</title>
        <authorList>
            <consortium name="US DOE Joint Genome Institute (JGI-PGF)"/>
            <person name="Walter F."/>
            <person name="Albersmeier A."/>
            <person name="Kalinowski J."/>
            <person name="Ruckert C."/>
        </authorList>
    </citation>
    <scope>NUCLEOTIDE SEQUENCE</scope>
    <source>
        <strain evidence="2">KCTC 23224</strain>
    </source>
</reference>
<keyword evidence="1" id="KW-1133">Transmembrane helix</keyword>
<protein>
    <submittedName>
        <fullName evidence="2">Fumarate reductase</fullName>
    </submittedName>
</protein>